<dbReference type="InterPro" id="IPR013022">
    <property type="entry name" value="Xyl_isomerase-like_TIM-brl"/>
</dbReference>
<dbReference type="Gene3D" id="3.20.20.150">
    <property type="entry name" value="Divalent-metal-dependent TIM barrel enzymes"/>
    <property type="match status" value="1"/>
</dbReference>
<dbReference type="SUPFAM" id="SSF51658">
    <property type="entry name" value="Xylose isomerase-like"/>
    <property type="match status" value="1"/>
</dbReference>
<keyword evidence="2" id="KW-0413">Isomerase</keyword>
<dbReference type="PANTHER" id="PTHR12110:SF53">
    <property type="entry name" value="BLR5974 PROTEIN"/>
    <property type="match status" value="1"/>
</dbReference>
<dbReference type="InterPro" id="IPR050312">
    <property type="entry name" value="IolE/XylAMocC-like"/>
</dbReference>
<evidence type="ECO:0000313" key="3">
    <source>
        <dbReference type="Proteomes" id="UP000296374"/>
    </source>
</evidence>
<dbReference type="GO" id="GO:0016853">
    <property type="term" value="F:isomerase activity"/>
    <property type="evidence" value="ECO:0007669"/>
    <property type="project" value="UniProtKB-KW"/>
</dbReference>
<dbReference type="Proteomes" id="UP000296374">
    <property type="component" value="Plasmid unnamed2"/>
</dbReference>
<dbReference type="RefSeq" id="WP_139616045.1">
    <property type="nucleotide sequence ID" value="NZ_CP040762.1"/>
</dbReference>
<keyword evidence="2" id="KW-0614">Plasmid</keyword>
<gene>
    <name evidence="2" type="ORF">E4191_19375</name>
</gene>
<feature type="domain" description="Xylose isomerase-like TIM barrel" evidence="1">
    <location>
        <begin position="46"/>
        <end position="268"/>
    </location>
</feature>
<organism evidence="2 3">
    <name type="scientific">Paracoccus liaowanqingii</name>
    <dbReference type="NCBI Taxonomy" id="2560053"/>
    <lineage>
        <taxon>Bacteria</taxon>
        <taxon>Pseudomonadati</taxon>
        <taxon>Pseudomonadota</taxon>
        <taxon>Alphaproteobacteria</taxon>
        <taxon>Rhodobacterales</taxon>
        <taxon>Paracoccaceae</taxon>
        <taxon>Paracoccus</taxon>
    </lineage>
</organism>
<evidence type="ECO:0000313" key="2">
    <source>
        <dbReference type="EMBL" id="QDA36276.1"/>
    </source>
</evidence>
<geneLocation type="plasmid" evidence="2 3">
    <name>unnamed2</name>
</geneLocation>
<dbReference type="InterPro" id="IPR036237">
    <property type="entry name" value="Xyl_isomerase-like_sf"/>
</dbReference>
<dbReference type="EMBL" id="CP040762">
    <property type="protein sequence ID" value="QDA36276.1"/>
    <property type="molecule type" value="Genomic_DNA"/>
</dbReference>
<dbReference type="AlphaFoldDB" id="A0A4Y5SU57"/>
<proteinExistence type="predicted"/>
<dbReference type="KEGG" id="plia:E4191_19375"/>
<sequence length="273" mass="30646">MANPLPVIGACLPVPDLELHRQWLFEMDRDIELQSFHMADVLDGDWQELADHANRVLDGHNGRIGIHGPFWGFTVHSMDPAIRRVVENRMMQGLDVCDAVNATLMVIHSPYTTWDHNNLDNVPGSRDRVIEYTHDTLAKVVKRAEDQGVVLALENIMDVEPALRRALVDTFDSNALQLSVDTGHAQLAHGSSGAHPVDYFIQDAGKQLAHVHLQDADGYADRHWAIGEGNILWPSVFRAIAALDHAPRLLLELRDNTRIGQSMDYLQRLELAR</sequence>
<protein>
    <submittedName>
        <fullName evidence="2">Sugar phosphate isomerase/epimerase</fullName>
    </submittedName>
</protein>
<accession>A0A4Y5SU57</accession>
<name>A0A4Y5SU57_9RHOB</name>
<dbReference type="PANTHER" id="PTHR12110">
    <property type="entry name" value="HYDROXYPYRUVATE ISOMERASE"/>
    <property type="match status" value="1"/>
</dbReference>
<dbReference type="Pfam" id="PF01261">
    <property type="entry name" value="AP_endonuc_2"/>
    <property type="match status" value="1"/>
</dbReference>
<evidence type="ECO:0000259" key="1">
    <source>
        <dbReference type="Pfam" id="PF01261"/>
    </source>
</evidence>
<reference evidence="3" key="1">
    <citation type="submission" date="2019-05" db="EMBL/GenBank/DDBJ databases">
        <title>Tamlana fucoidanivorans sp. nov., isolated from the surface of algae collected from Fujian province in China.</title>
        <authorList>
            <person name="Li J."/>
        </authorList>
    </citation>
    <scope>NUCLEOTIDE SEQUENCE [LARGE SCALE GENOMIC DNA]</scope>
    <source>
        <strain evidence="3">2251</strain>
        <plasmid evidence="3">unnamed2</plasmid>
    </source>
</reference>